<dbReference type="AlphaFoldDB" id="A0A8J2H2Z0"/>
<gene>
    <name evidence="2" type="ORF">HICCMSTLAB_LOCUS211</name>
</gene>
<organism evidence="2 3">
    <name type="scientific">Cotesia congregata</name>
    <name type="common">Parasitoid wasp</name>
    <name type="synonym">Apanteles congregatus</name>
    <dbReference type="NCBI Taxonomy" id="51543"/>
    <lineage>
        <taxon>Eukaryota</taxon>
        <taxon>Metazoa</taxon>
        <taxon>Ecdysozoa</taxon>
        <taxon>Arthropoda</taxon>
        <taxon>Hexapoda</taxon>
        <taxon>Insecta</taxon>
        <taxon>Pterygota</taxon>
        <taxon>Neoptera</taxon>
        <taxon>Endopterygota</taxon>
        <taxon>Hymenoptera</taxon>
        <taxon>Apocrita</taxon>
        <taxon>Ichneumonoidea</taxon>
        <taxon>Braconidae</taxon>
        <taxon>Microgastrinae</taxon>
        <taxon>Cotesia</taxon>
    </lineage>
</organism>
<dbReference type="Pfam" id="PF24664">
    <property type="entry name" value="Monjiviricetes_fusion"/>
    <property type="match status" value="1"/>
</dbReference>
<protein>
    <submittedName>
        <fullName evidence="2">Uncharacterized protein</fullName>
    </submittedName>
</protein>
<dbReference type="Proteomes" id="UP000786811">
    <property type="component" value="Unassembled WGS sequence"/>
</dbReference>
<accession>A0A8J2H2Z0</accession>
<evidence type="ECO:0000313" key="2">
    <source>
        <dbReference type="EMBL" id="CAG5073080.1"/>
    </source>
</evidence>
<evidence type="ECO:0000313" key="3">
    <source>
        <dbReference type="Proteomes" id="UP000786811"/>
    </source>
</evidence>
<dbReference type="OrthoDB" id="7610447at2759"/>
<evidence type="ECO:0000256" key="1">
    <source>
        <dbReference type="SAM" id="MobiDB-lite"/>
    </source>
</evidence>
<comment type="caution">
    <text evidence="2">The sequence shown here is derived from an EMBL/GenBank/DDBJ whole genome shotgun (WGS) entry which is preliminary data.</text>
</comment>
<feature type="compositionally biased region" description="Basic and acidic residues" evidence="1">
    <location>
        <begin position="195"/>
        <end position="209"/>
    </location>
</feature>
<feature type="compositionally biased region" description="Polar residues" evidence="1">
    <location>
        <begin position="173"/>
        <end position="184"/>
    </location>
</feature>
<feature type="region of interest" description="Disordered" evidence="1">
    <location>
        <begin position="155"/>
        <end position="289"/>
    </location>
</feature>
<feature type="compositionally biased region" description="Acidic residues" evidence="1">
    <location>
        <begin position="254"/>
        <end position="278"/>
    </location>
</feature>
<keyword evidence="3" id="KW-1185">Reference proteome</keyword>
<proteinExistence type="predicted"/>
<dbReference type="EMBL" id="CAJNRD030001062">
    <property type="protein sequence ID" value="CAG5073080.1"/>
    <property type="molecule type" value="Genomic_DNA"/>
</dbReference>
<sequence length="552" mass="61862">MVNLHKTNVPVILAKALLGINTDPVFTVGKTYVELFGYDIEFSVVEDNFPTLHPALLEVPHGYVPRIYCTPGVELGGTFETNDDGTFLRAYNSLDHEVLIPKPVVSLRFPFWWDESDCSKKLSPIKIINDDARDCSKTRNSPEKVESSVFIISEDMKTPERAQTPGPAAQAIQDPSQPGLSTAPQPRILSDEDEQATHPIEDEPREHTTPRARPRNMPLLSSGDSTYGEASDDPLTETERNNRENRNSNRETDMEIDESSGNDDIVNESELQTDADDSKDDRQSEEGEAVIPYKRKKRHYILAVPKYRALDLVSVDDICDTLNNMAFGLGAIILLVSLPLSKGLVGYDYGGSSMNTSTLSLLDVRECKIENTRPQSETVNIYLLQPAEIIQVHVMECKILINRNIQHCGMHSHTSSVLYGRREYYMDIDYNKCKRMHETGSVWLFDRVPFYELKMNSTSHRVAILAGSQSMGGDCEKGTFSDEYGTWSGVVVDATFEITLTEYETALNTKTNEVMLRSGTRCNAEKLTCVTSDGMSAFWSEVPKDSCLMKYA</sequence>
<reference evidence="2" key="1">
    <citation type="submission" date="2021-04" db="EMBL/GenBank/DDBJ databases">
        <authorList>
            <person name="Chebbi M.A.C M."/>
        </authorList>
    </citation>
    <scope>NUCLEOTIDE SEQUENCE</scope>
</reference>
<name>A0A8J2H2Z0_COTCN</name>
<feature type="compositionally biased region" description="Basic and acidic residues" evidence="1">
    <location>
        <begin position="237"/>
        <end position="253"/>
    </location>
</feature>